<dbReference type="InterPro" id="IPR011762">
    <property type="entry name" value="COA_CT_N"/>
</dbReference>
<dbReference type="InterPro" id="IPR029045">
    <property type="entry name" value="ClpP/crotonase-like_dom_sf"/>
</dbReference>
<name>A0A916XCV4_9HYPH</name>
<feature type="region of interest" description="Disordered" evidence="1">
    <location>
        <begin position="1"/>
        <end position="22"/>
    </location>
</feature>
<feature type="domain" description="CoA carboxyltransferase C-terminal" evidence="3">
    <location>
        <begin position="283"/>
        <end position="527"/>
    </location>
</feature>
<dbReference type="PANTHER" id="PTHR43842:SF2">
    <property type="entry name" value="PROPIONYL-COA CARBOXYLASE BETA CHAIN, MITOCHONDRIAL"/>
    <property type="match status" value="1"/>
</dbReference>
<comment type="caution">
    <text evidence="4">The sequence shown here is derived from an EMBL/GenBank/DDBJ whole genome shotgun (WGS) entry which is preliminary data.</text>
</comment>
<evidence type="ECO:0000256" key="1">
    <source>
        <dbReference type="SAM" id="MobiDB-lite"/>
    </source>
</evidence>
<sequence>MSSINAKAQAKPTAAGQAPSPHADKLAELAAWNVKALSMGGPARIARQHALGKLTVRERVDALFDAGSFEEYGRLTSHYAMDAPTLEELTPADGVVMGFGLIEGRAAAVVGEDFTVKGGSHGVVNARKKLHAVQMARRERVPLIWLLDGAGARGQELMNDGLPDVTHFLEIARLSGTAPQVGVVLGPCAGDAALVAAACEFVIMRKGTGMLAAGGPPVVKAATGIDVTKEELGGSQLHCEVSGVADNEAETDEEALALARRFLSYLPHNAWAYPPRAAPCEPEPADLDAIVPAELRRPYDMRKLVRALVDRDSFFEIKPAYARMMLTGFARLDGHPIGIIANQPMVYAGAITAAAADKARHFVELCSAYHVPLLFLQDVPGVMTGPQAEREGTLRAGLALVHSLAWADVPKVTVVVRKAFGFGACAMGGWGGEQSLVVAWPTADFASLPVQGGVAAAFKSEIEAAADPVAYQRELEARFAVGTGPLNAAARFTVHDVIAPRDTRRRVLHAFALARSRRTAAPEPVPRYGVTP</sequence>
<reference evidence="4" key="2">
    <citation type="submission" date="2020-09" db="EMBL/GenBank/DDBJ databases">
        <authorList>
            <person name="Sun Q."/>
            <person name="Zhou Y."/>
        </authorList>
    </citation>
    <scope>NUCLEOTIDE SEQUENCE</scope>
    <source>
        <strain evidence="4">CGMCC 1.12919</strain>
    </source>
</reference>
<evidence type="ECO:0000259" key="3">
    <source>
        <dbReference type="PROSITE" id="PS50989"/>
    </source>
</evidence>
<proteinExistence type="predicted"/>
<evidence type="ECO:0000313" key="5">
    <source>
        <dbReference type="Proteomes" id="UP000637002"/>
    </source>
</evidence>
<dbReference type="AlphaFoldDB" id="A0A916XCV4"/>
<dbReference type="Gene3D" id="3.90.226.10">
    <property type="entry name" value="2-enoyl-CoA Hydratase, Chain A, domain 1"/>
    <property type="match status" value="2"/>
</dbReference>
<feature type="domain" description="CoA carboxyltransferase N-terminal" evidence="2">
    <location>
        <begin position="22"/>
        <end position="278"/>
    </location>
</feature>
<dbReference type="InterPro" id="IPR051047">
    <property type="entry name" value="AccD/PCCB"/>
</dbReference>
<dbReference type="Proteomes" id="UP000637002">
    <property type="component" value="Unassembled WGS sequence"/>
</dbReference>
<dbReference type="PROSITE" id="PS50980">
    <property type="entry name" value="COA_CT_NTER"/>
    <property type="match status" value="1"/>
</dbReference>
<dbReference type="Pfam" id="PF01039">
    <property type="entry name" value="Carboxyl_trans"/>
    <property type="match status" value="1"/>
</dbReference>
<evidence type="ECO:0000259" key="2">
    <source>
        <dbReference type="PROSITE" id="PS50980"/>
    </source>
</evidence>
<gene>
    <name evidence="4" type="ORF">GCM10010994_19800</name>
</gene>
<dbReference type="PANTHER" id="PTHR43842">
    <property type="entry name" value="PROPIONYL-COA CARBOXYLASE BETA CHAIN"/>
    <property type="match status" value="1"/>
</dbReference>
<accession>A0A916XCV4</accession>
<dbReference type="InterPro" id="IPR034733">
    <property type="entry name" value="AcCoA_carboxyl_beta"/>
</dbReference>
<reference evidence="4" key="1">
    <citation type="journal article" date="2014" name="Int. J. Syst. Evol. Microbiol.">
        <title>Complete genome sequence of Corynebacterium casei LMG S-19264T (=DSM 44701T), isolated from a smear-ripened cheese.</title>
        <authorList>
            <consortium name="US DOE Joint Genome Institute (JGI-PGF)"/>
            <person name="Walter F."/>
            <person name="Albersmeier A."/>
            <person name="Kalinowski J."/>
            <person name="Ruckert C."/>
        </authorList>
    </citation>
    <scope>NUCLEOTIDE SEQUENCE</scope>
    <source>
        <strain evidence="4">CGMCC 1.12919</strain>
    </source>
</reference>
<dbReference type="GO" id="GO:0009317">
    <property type="term" value="C:acetyl-CoA carboxylase complex"/>
    <property type="evidence" value="ECO:0007669"/>
    <property type="project" value="TreeGrafter"/>
</dbReference>
<protein>
    <submittedName>
        <fullName evidence="4">Propionyl-CoA carboxylase</fullName>
    </submittedName>
</protein>
<dbReference type="InterPro" id="IPR011763">
    <property type="entry name" value="COA_CT_C"/>
</dbReference>
<dbReference type="EMBL" id="BMGG01000003">
    <property type="protein sequence ID" value="GGC61284.1"/>
    <property type="molecule type" value="Genomic_DNA"/>
</dbReference>
<dbReference type="PROSITE" id="PS50989">
    <property type="entry name" value="COA_CT_CTER"/>
    <property type="match status" value="1"/>
</dbReference>
<keyword evidence="5" id="KW-1185">Reference proteome</keyword>
<evidence type="ECO:0000313" key="4">
    <source>
        <dbReference type="EMBL" id="GGC61284.1"/>
    </source>
</evidence>
<dbReference type="RefSeq" id="WP_188608985.1">
    <property type="nucleotide sequence ID" value="NZ_BMGG01000003.1"/>
</dbReference>
<dbReference type="GO" id="GO:0004658">
    <property type="term" value="F:propionyl-CoA carboxylase activity"/>
    <property type="evidence" value="ECO:0007669"/>
    <property type="project" value="TreeGrafter"/>
</dbReference>
<organism evidence="4 5">
    <name type="scientific">Chelatococcus reniformis</name>
    <dbReference type="NCBI Taxonomy" id="1494448"/>
    <lineage>
        <taxon>Bacteria</taxon>
        <taxon>Pseudomonadati</taxon>
        <taxon>Pseudomonadota</taxon>
        <taxon>Alphaproteobacteria</taxon>
        <taxon>Hyphomicrobiales</taxon>
        <taxon>Chelatococcaceae</taxon>
        <taxon>Chelatococcus</taxon>
    </lineage>
</organism>
<dbReference type="SUPFAM" id="SSF52096">
    <property type="entry name" value="ClpP/crotonase"/>
    <property type="match status" value="2"/>
</dbReference>